<dbReference type="Proteomes" id="UP001362999">
    <property type="component" value="Unassembled WGS sequence"/>
</dbReference>
<feature type="region of interest" description="Disordered" evidence="1">
    <location>
        <begin position="172"/>
        <end position="469"/>
    </location>
</feature>
<evidence type="ECO:0000313" key="3">
    <source>
        <dbReference type="Proteomes" id="UP001362999"/>
    </source>
</evidence>
<feature type="compositionally biased region" description="Basic and acidic residues" evidence="1">
    <location>
        <begin position="270"/>
        <end position="286"/>
    </location>
</feature>
<accession>A0AAW0DA34</accession>
<dbReference type="EMBL" id="JAWWNJ010000009">
    <property type="protein sequence ID" value="KAK7048163.1"/>
    <property type="molecule type" value="Genomic_DNA"/>
</dbReference>
<gene>
    <name evidence="2" type="ORF">R3P38DRAFT_2867747</name>
</gene>
<feature type="compositionally biased region" description="Low complexity" evidence="1">
    <location>
        <begin position="1"/>
        <end position="12"/>
    </location>
</feature>
<feature type="compositionally biased region" description="Basic and acidic residues" evidence="1">
    <location>
        <begin position="352"/>
        <end position="368"/>
    </location>
</feature>
<feature type="compositionally biased region" description="Basic and acidic residues" evidence="1">
    <location>
        <begin position="185"/>
        <end position="195"/>
    </location>
</feature>
<reference evidence="2 3" key="1">
    <citation type="journal article" date="2024" name="J Genomics">
        <title>Draft genome sequencing and assembly of Favolaschia claudopus CIRM-BRFM 2984 isolated from oak limbs.</title>
        <authorList>
            <person name="Navarro D."/>
            <person name="Drula E."/>
            <person name="Chaduli D."/>
            <person name="Cazenave R."/>
            <person name="Ahrendt S."/>
            <person name="Wang J."/>
            <person name="Lipzen A."/>
            <person name="Daum C."/>
            <person name="Barry K."/>
            <person name="Grigoriev I.V."/>
            <person name="Favel A."/>
            <person name="Rosso M.N."/>
            <person name="Martin F."/>
        </authorList>
    </citation>
    <scope>NUCLEOTIDE SEQUENCE [LARGE SCALE GENOMIC DNA]</scope>
    <source>
        <strain evidence="2 3">CIRM-BRFM 2984</strain>
    </source>
</reference>
<feature type="compositionally biased region" description="Basic and acidic residues" evidence="1">
    <location>
        <begin position="236"/>
        <end position="247"/>
    </location>
</feature>
<evidence type="ECO:0000313" key="2">
    <source>
        <dbReference type="EMBL" id="KAK7048163.1"/>
    </source>
</evidence>
<feature type="compositionally biased region" description="Polar residues" evidence="1">
    <location>
        <begin position="422"/>
        <end position="431"/>
    </location>
</feature>
<comment type="caution">
    <text evidence="2">The sequence shown here is derived from an EMBL/GenBank/DDBJ whole genome shotgun (WGS) entry which is preliminary data.</text>
</comment>
<dbReference type="AlphaFoldDB" id="A0AAW0DA34"/>
<proteinExistence type="predicted"/>
<organism evidence="2 3">
    <name type="scientific">Favolaschia claudopus</name>
    <dbReference type="NCBI Taxonomy" id="2862362"/>
    <lineage>
        <taxon>Eukaryota</taxon>
        <taxon>Fungi</taxon>
        <taxon>Dikarya</taxon>
        <taxon>Basidiomycota</taxon>
        <taxon>Agaricomycotina</taxon>
        <taxon>Agaricomycetes</taxon>
        <taxon>Agaricomycetidae</taxon>
        <taxon>Agaricales</taxon>
        <taxon>Marasmiineae</taxon>
        <taxon>Mycenaceae</taxon>
        <taxon>Favolaschia</taxon>
    </lineage>
</organism>
<evidence type="ECO:0008006" key="4">
    <source>
        <dbReference type="Google" id="ProtNLM"/>
    </source>
</evidence>
<sequence length="724" mass="79032">MATGGNATSNTAPPAPTPAPAPSYYRPADYQPPNQQNVDSGPPAPAPAITSYYRSPNDRPPPSPVPTLASAIVSYGHFLGPVHHQELQSIWPADPRIPSLRSRKAWALARNVEPAYVHNWFRRRRLKAKQLNVTIPEDTYELPVRNPLQVLFTIKPEPLDDVTPLFADETAAEQSNTKGNVQVDLETKNLVKAEPEPMEPELPSKKANRYQSARRRRRRLNPKARLTPPRRRAKKAHNEVDAGEKASESTVDAEDVASPTKSSKKKTKKANNEVDASEKASETTKDSKRKRKTPASSTVDAEDVAPLTKPSKKKAKKADNEVDASGKASESTVDAEDVAPPTKSSKKKAKKANNEIDASEKASETTKDSKRKRKRSASSLPQVDSQPMSSTSSTTVELETAARPRKKRKTVRFDLDLPPSSSPTLRASSPPLSDAPTLLGDSSPSPLAESTKRSRKKAKRTVGDDKETVDYSFKENLTPAKVAKKAATRRKRKVKKPQQENGFFVCDQADSTSPTGFTCALCASAQGDNPTTDEAADKVDTTPAEPNDTFDWHFSFSTSPGPFGDYTNICVDLTPLSAIPFLSAPAAYLAATAEPPQVPPRLHKGCMEIDGQKFTYEGLAVDECGLVGRADFLPELPAQEEWTALWAGRELLMDSMGEWLVEDGEEDVEGDVDVETLSDVVVDVDGTVDCDDQDDFAALRLPPLPPFYLSDNGGESRLNGERFL</sequence>
<protein>
    <recommendedName>
        <fullName evidence="4">Homeobox domain-containing protein</fullName>
    </recommendedName>
</protein>
<feature type="region of interest" description="Disordered" evidence="1">
    <location>
        <begin position="1"/>
        <end position="66"/>
    </location>
</feature>
<evidence type="ECO:0000256" key="1">
    <source>
        <dbReference type="SAM" id="MobiDB-lite"/>
    </source>
</evidence>
<name>A0AAW0DA34_9AGAR</name>
<feature type="compositionally biased region" description="Basic residues" evidence="1">
    <location>
        <begin position="206"/>
        <end position="235"/>
    </location>
</feature>
<keyword evidence="3" id="KW-1185">Reference proteome</keyword>